<organism evidence="1 2">
    <name type="scientific">Hibiscus syriacus</name>
    <name type="common">Rose of Sharon</name>
    <dbReference type="NCBI Taxonomy" id="106335"/>
    <lineage>
        <taxon>Eukaryota</taxon>
        <taxon>Viridiplantae</taxon>
        <taxon>Streptophyta</taxon>
        <taxon>Embryophyta</taxon>
        <taxon>Tracheophyta</taxon>
        <taxon>Spermatophyta</taxon>
        <taxon>Magnoliopsida</taxon>
        <taxon>eudicotyledons</taxon>
        <taxon>Gunneridae</taxon>
        <taxon>Pentapetalae</taxon>
        <taxon>rosids</taxon>
        <taxon>malvids</taxon>
        <taxon>Malvales</taxon>
        <taxon>Malvaceae</taxon>
        <taxon>Malvoideae</taxon>
        <taxon>Hibiscus</taxon>
    </lineage>
</organism>
<protein>
    <submittedName>
        <fullName evidence="1">Uncharacterized protein</fullName>
    </submittedName>
</protein>
<proteinExistence type="predicted"/>
<accession>A0A6A3CJW3</accession>
<keyword evidence="2" id="KW-1185">Reference proteome</keyword>
<evidence type="ECO:0000313" key="1">
    <source>
        <dbReference type="EMBL" id="KAE8728784.1"/>
    </source>
</evidence>
<evidence type="ECO:0000313" key="2">
    <source>
        <dbReference type="Proteomes" id="UP000436088"/>
    </source>
</evidence>
<dbReference type="EMBL" id="VEPZ02000247">
    <property type="protein sequence ID" value="KAE8728784.1"/>
    <property type="molecule type" value="Genomic_DNA"/>
</dbReference>
<gene>
    <name evidence="1" type="ORF">F3Y22_tig00004072pilonHSYRG00161</name>
</gene>
<comment type="caution">
    <text evidence="1">The sequence shown here is derived from an EMBL/GenBank/DDBJ whole genome shotgun (WGS) entry which is preliminary data.</text>
</comment>
<dbReference type="AlphaFoldDB" id="A0A6A3CJW3"/>
<dbReference type="Proteomes" id="UP000436088">
    <property type="component" value="Unassembled WGS sequence"/>
</dbReference>
<reference evidence="1" key="1">
    <citation type="submission" date="2019-09" db="EMBL/GenBank/DDBJ databases">
        <title>Draft genome information of white flower Hibiscus syriacus.</title>
        <authorList>
            <person name="Kim Y.-M."/>
        </authorList>
    </citation>
    <scope>NUCLEOTIDE SEQUENCE [LARGE SCALE GENOMIC DNA]</scope>
    <source>
        <strain evidence="1">YM2019G1</strain>
    </source>
</reference>
<name>A0A6A3CJW3_HIBSY</name>
<sequence>MNDLSIHQTEDSASFSKSEASTNFHYSPPYSAPVPFAPLLPDAASWFNASRPNFWEVRGSEFINKPENFYDASRMSEYPNWYPDGQVNYGPGIPVRANSHAQPINYYTPMNPIPTPSSSRFGLFDQCGIPSVQNPTVYTETPTLHQGFPCDYGMEKPGMEKPFQGYQRPTPYGCGTMTEPIAGPRPLLQFLKEKEWQLQQDPPLRNPSFMGN</sequence>